<keyword evidence="4 6" id="KW-0472">Membrane</keyword>
<feature type="transmembrane region" description="Helical" evidence="6">
    <location>
        <begin position="102"/>
        <end position="123"/>
    </location>
</feature>
<dbReference type="Gene3D" id="1.20.1070.10">
    <property type="entry name" value="Rhodopsin 7-helix transmembrane proteins"/>
    <property type="match status" value="1"/>
</dbReference>
<evidence type="ECO:0000313" key="8">
    <source>
        <dbReference type="EMBL" id="KAI1698608.1"/>
    </source>
</evidence>
<feature type="transmembrane region" description="Helical" evidence="6">
    <location>
        <begin position="144"/>
        <end position="161"/>
    </location>
</feature>
<evidence type="ECO:0000256" key="6">
    <source>
        <dbReference type="SAM" id="Phobius"/>
    </source>
</evidence>
<dbReference type="AlphaFoldDB" id="A0AAD4QYN9"/>
<feature type="compositionally biased region" description="Polar residues" evidence="5">
    <location>
        <begin position="435"/>
        <end position="450"/>
    </location>
</feature>
<accession>A0AAD4QYN9</accession>
<keyword evidence="9" id="KW-1185">Reference proteome</keyword>
<dbReference type="InterPro" id="IPR000276">
    <property type="entry name" value="GPCR_Rhodpsn"/>
</dbReference>
<dbReference type="EMBL" id="JAKKPZ010000211">
    <property type="protein sequence ID" value="KAI1698608.1"/>
    <property type="molecule type" value="Genomic_DNA"/>
</dbReference>
<evidence type="ECO:0000256" key="5">
    <source>
        <dbReference type="SAM" id="MobiDB-lite"/>
    </source>
</evidence>
<feature type="transmembrane region" description="Helical" evidence="6">
    <location>
        <begin position="340"/>
        <end position="366"/>
    </location>
</feature>
<gene>
    <name evidence="8" type="ORF">DdX_17815</name>
</gene>
<feature type="transmembrane region" description="Helical" evidence="6">
    <location>
        <begin position="213"/>
        <end position="234"/>
    </location>
</feature>
<dbReference type="Proteomes" id="UP001201812">
    <property type="component" value="Unassembled WGS sequence"/>
</dbReference>
<dbReference type="Pfam" id="PF00001">
    <property type="entry name" value="7tm_1"/>
    <property type="match status" value="1"/>
</dbReference>
<dbReference type="InterPro" id="IPR017452">
    <property type="entry name" value="GPCR_Rhodpsn_7TM"/>
</dbReference>
<feature type="domain" description="G-protein coupled receptors family 1 profile" evidence="7">
    <location>
        <begin position="41"/>
        <end position="359"/>
    </location>
</feature>
<evidence type="ECO:0000256" key="2">
    <source>
        <dbReference type="ARBA" id="ARBA00022692"/>
    </source>
</evidence>
<evidence type="ECO:0000256" key="1">
    <source>
        <dbReference type="ARBA" id="ARBA00004370"/>
    </source>
</evidence>
<evidence type="ECO:0000313" key="9">
    <source>
        <dbReference type="Proteomes" id="UP001201812"/>
    </source>
</evidence>
<dbReference type="PROSITE" id="PS50262">
    <property type="entry name" value="G_PROTEIN_RECEP_F1_2"/>
    <property type="match status" value="1"/>
</dbReference>
<dbReference type="PRINTS" id="PR00237">
    <property type="entry name" value="GPCRRHODOPSN"/>
</dbReference>
<dbReference type="SUPFAM" id="SSF81321">
    <property type="entry name" value="Family A G protein-coupled receptor-like"/>
    <property type="match status" value="1"/>
</dbReference>
<keyword evidence="2 6" id="KW-0812">Transmembrane</keyword>
<feature type="region of interest" description="Disordered" evidence="5">
    <location>
        <begin position="431"/>
        <end position="458"/>
    </location>
</feature>
<proteinExistence type="predicted"/>
<dbReference type="PANTHER" id="PTHR46895">
    <property type="entry name" value="PROTEIN CBG20548-RELATED"/>
    <property type="match status" value="1"/>
</dbReference>
<dbReference type="CDD" id="cd14978">
    <property type="entry name" value="7tmA_FMRFamide_R-like"/>
    <property type="match status" value="1"/>
</dbReference>
<keyword evidence="3 6" id="KW-1133">Transmembrane helix</keyword>
<dbReference type="PANTHER" id="PTHR46895:SF3">
    <property type="entry name" value="G-PROTEIN COUPLED RECEPTOR F59B2.13-RELATED"/>
    <property type="match status" value="1"/>
</dbReference>
<evidence type="ECO:0000259" key="7">
    <source>
        <dbReference type="PROSITE" id="PS50262"/>
    </source>
</evidence>
<name>A0AAD4QYN9_9BILA</name>
<dbReference type="GO" id="GO:0004930">
    <property type="term" value="F:G protein-coupled receptor activity"/>
    <property type="evidence" value="ECO:0007669"/>
    <property type="project" value="InterPro"/>
</dbReference>
<organism evidence="8 9">
    <name type="scientific">Ditylenchus destructor</name>
    <dbReference type="NCBI Taxonomy" id="166010"/>
    <lineage>
        <taxon>Eukaryota</taxon>
        <taxon>Metazoa</taxon>
        <taxon>Ecdysozoa</taxon>
        <taxon>Nematoda</taxon>
        <taxon>Chromadorea</taxon>
        <taxon>Rhabditida</taxon>
        <taxon>Tylenchina</taxon>
        <taxon>Tylenchomorpha</taxon>
        <taxon>Sphaerularioidea</taxon>
        <taxon>Anguinidae</taxon>
        <taxon>Anguininae</taxon>
        <taxon>Ditylenchus</taxon>
    </lineage>
</organism>
<comment type="subcellular location">
    <subcellularLocation>
        <location evidence="1">Membrane</location>
    </subcellularLocation>
</comment>
<feature type="transmembrane region" description="Helical" evidence="6">
    <location>
        <begin position="61"/>
        <end position="82"/>
    </location>
</feature>
<evidence type="ECO:0000256" key="3">
    <source>
        <dbReference type="ARBA" id="ARBA00022989"/>
    </source>
</evidence>
<protein>
    <submittedName>
        <fullName evidence="8">7 transmembrane receptor (Rhodopsin family) domain-containing protein</fullName>
    </submittedName>
</protein>
<dbReference type="GO" id="GO:0016020">
    <property type="term" value="C:membrane"/>
    <property type="evidence" value="ECO:0007669"/>
    <property type="project" value="UniProtKB-SubCell"/>
</dbReference>
<feature type="transmembrane region" description="Helical" evidence="6">
    <location>
        <begin position="26"/>
        <end position="49"/>
    </location>
</feature>
<sequence>MPVNASEHCLTDRQLLLSVNGIEQIVLGYLVPCLILFGFTGNLINLTVLMAPGMKTRSNTLLATLAIADMAFLLFMLPHSLAHYKWLAFNNTFRQIYFASKMHLIAFLNWSSAAAIWLVLTICMERLIGIRYPLSVRKHRATHTHLLIAIIVVFTGALTFYNHFSYDCVTKAFCNGTQIHALCLPVDSDSWPNNTPNPHSPLMRIYVRWSQPINAAFVVFLPTLIVVMSNALLIHTLRQRQKFLAQSTHQASMIRRTSLVPSRCNDVNNNNGPKGSTPPLTPTTAAQCSQSAMQMRVEQKVTLTVCAIVTCFTLTQAPSAVVTLATGFVELGGPSYHVHLITATTFMIVVGKSLNFVLFCLSSANFRQRLVTMMKAKFDKNRSHRRLSNADTDVNTTLVTSGFSSSALRNSFYNAKRKCVRALSLNSNLGPNLSAPTTPTEFQLSDSPRTPLSAGPNTPKFFIGRTKTRAASAIEPCSSTVFFPKVETVQEISAE</sequence>
<comment type="caution">
    <text evidence="8">The sequence shown here is derived from an EMBL/GenBank/DDBJ whole genome shotgun (WGS) entry which is preliminary data.</text>
</comment>
<feature type="transmembrane region" description="Helical" evidence="6">
    <location>
        <begin position="301"/>
        <end position="328"/>
    </location>
</feature>
<evidence type="ECO:0000256" key="4">
    <source>
        <dbReference type="ARBA" id="ARBA00023136"/>
    </source>
</evidence>
<keyword evidence="8" id="KW-0675">Receptor</keyword>
<reference evidence="8" key="1">
    <citation type="submission" date="2022-01" db="EMBL/GenBank/DDBJ databases">
        <title>Genome Sequence Resource for Two Populations of Ditylenchus destructor, the Migratory Endoparasitic Phytonematode.</title>
        <authorList>
            <person name="Zhang H."/>
            <person name="Lin R."/>
            <person name="Xie B."/>
        </authorList>
    </citation>
    <scope>NUCLEOTIDE SEQUENCE</scope>
    <source>
        <strain evidence="8">BazhouSP</strain>
    </source>
</reference>